<evidence type="ECO:0000256" key="2">
    <source>
        <dbReference type="ARBA" id="ARBA00023015"/>
    </source>
</evidence>
<keyword evidence="3" id="KW-0238">DNA-binding</keyword>
<dbReference type="Pfam" id="PF00072">
    <property type="entry name" value="Response_reg"/>
    <property type="match status" value="1"/>
</dbReference>
<evidence type="ECO:0000256" key="5">
    <source>
        <dbReference type="PROSITE-ProRule" id="PRU00169"/>
    </source>
</evidence>
<keyword evidence="1 5" id="KW-0597">Phosphoprotein</keyword>
<comment type="caution">
    <text evidence="8">The sequence shown here is derived from an EMBL/GenBank/DDBJ whole genome shotgun (WGS) entry which is preliminary data.</text>
</comment>
<dbReference type="InterPro" id="IPR051015">
    <property type="entry name" value="EvgA-like"/>
</dbReference>
<dbReference type="InterPro" id="IPR011006">
    <property type="entry name" value="CheY-like_superfamily"/>
</dbReference>
<dbReference type="InterPro" id="IPR016032">
    <property type="entry name" value="Sig_transdc_resp-reg_C-effctor"/>
</dbReference>
<dbReference type="PROSITE" id="PS50110">
    <property type="entry name" value="RESPONSE_REGULATORY"/>
    <property type="match status" value="1"/>
</dbReference>
<evidence type="ECO:0000256" key="4">
    <source>
        <dbReference type="ARBA" id="ARBA00023163"/>
    </source>
</evidence>
<evidence type="ECO:0000256" key="3">
    <source>
        <dbReference type="ARBA" id="ARBA00023125"/>
    </source>
</evidence>
<evidence type="ECO:0000313" key="8">
    <source>
        <dbReference type="EMBL" id="MBD7984553.1"/>
    </source>
</evidence>
<evidence type="ECO:0000259" key="7">
    <source>
        <dbReference type="PROSITE" id="PS50110"/>
    </source>
</evidence>
<dbReference type="PANTHER" id="PTHR45566:SF2">
    <property type="entry name" value="NARL SUBFAMILY"/>
    <property type="match status" value="1"/>
</dbReference>
<protein>
    <submittedName>
        <fullName evidence="8">Response regulator transcription factor</fullName>
    </submittedName>
</protein>
<dbReference type="SUPFAM" id="SSF52172">
    <property type="entry name" value="CheY-like"/>
    <property type="match status" value="1"/>
</dbReference>
<reference evidence="8 9" key="1">
    <citation type="submission" date="2020-08" db="EMBL/GenBank/DDBJ databases">
        <title>A Genomic Blueprint of the Chicken Gut Microbiome.</title>
        <authorList>
            <person name="Gilroy R."/>
            <person name="Ravi A."/>
            <person name="Getino M."/>
            <person name="Pursley I."/>
            <person name="Horton D.L."/>
            <person name="Alikhan N.-F."/>
            <person name="Baker D."/>
            <person name="Gharbi K."/>
            <person name="Hall N."/>
            <person name="Watson M."/>
            <person name="Adriaenssens E.M."/>
            <person name="Foster-Nyarko E."/>
            <person name="Jarju S."/>
            <person name="Secka A."/>
            <person name="Antonio M."/>
            <person name="Oren A."/>
            <person name="Chaudhuri R."/>
            <person name="La Ragione R.M."/>
            <person name="Hildebrand F."/>
            <person name="Pallen M.J."/>
        </authorList>
    </citation>
    <scope>NUCLEOTIDE SEQUENCE [LARGE SCALE GENOMIC DNA]</scope>
    <source>
        <strain evidence="8 9">Sa2YVA2</strain>
    </source>
</reference>
<dbReference type="SUPFAM" id="SSF46894">
    <property type="entry name" value="C-terminal effector domain of the bipartite response regulators"/>
    <property type="match status" value="1"/>
</dbReference>
<feature type="modified residue" description="4-aspartylphosphate" evidence="5">
    <location>
        <position position="53"/>
    </location>
</feature>
<evidence type="ECO:0000256" key="1">
    <source>
        <dbReference type="ARBA" id="ARBA00022553"/>
    </source>
</evidence>
<dbReference type="CDD" id="cd17535">
    <property type="entry name" value="REC_NarL-like"/>
    <property type="match status" value="1"/>
</dbReference>
<evidence type="ECO:0000313" key="9">
    <source>
        <dbReference type="Proteomes" id="UP000626786"/>
    </source>
</evidence>
<accession>A0ABR8UA16</accession>
<feature type="domain" description="Response regulatory" evidence="7">
    <location>
        <begin position="2"/>
        <end position="118"/>
    </location>
</feature>
<dbReference type="InterPro" id="IPR058245">
    <property type="entry name" value="NreC/VraR/RcsB-like_REC"/>
</dbReference>
<keyword evidence="9" id="KW-1185">Reference proteome</keyword>
<dbReference type="CDD" id="cd06170">
    <property type="entry name" value="LuxR_C_like"/>
    <property type="match status" value="1"/>
</dbReference>
<dbReference type="Proteomes" id="UP000626786">
    <property type="component" value="Unassembled WGS sequence"/>
</dbReference>
<proteinExistence type="predicted"/>
<dbReference type="Pfam" id="PF00196">
    <property type="entry name" value="GerE"/>
    <property type="match status" value="1"/>
</dbReference>
<name>A0ABR8UA16_9BACL</name>
<dbReference type="PROSITE" id="PS50043">
    <property type="entry name" value="HTH_LUXR_2"/>
    <property type="match status" value="1"/>
</dbReference>
<dbReference type="PRINTS" id="PR00038">
    <property type="entry name" value="HTHLUXR"/>
</dbReference>
<dbReference type="PANTHER" id="PTHR45566">
    <property type="entry name" value="HTH-TYPE TRANSCRIPTIONAL REGULATOR YHJB-RELATED"/>
    <property type="match status" value="1"/>
</dbReference>
<dbReference type="InterPro" id="IPR000792">
    <property type="entry name" value="Tscrpt_reg_LuxR_C"/>
</dbReference>
<dbReference type="Gene3D" id="3.40.50.2300">
    <property type="match status" value="1"/>
</dbReference>
<organism evidence="8 9">
    <name type="scientific">Sporosarcina quadrami</name>
    <dbReference type="NCBI Taxonomy" id="2762234"/>
    <lineage>
        <taxon>Bacteria</taxon>
        <taxon>Bacillati</taxon>
        <taxon>Bacillota</taxon>
        <taxon>Bacilli</taxon>
        <taxon>Bacillales</taxon>
        <taxon>Caryophanaceae</taxon>
        <taxon>Sporosarcina</taxon>
    </lineage>
</organism>
<dbReference type="SMART" id="SM00448">
    <property type="entry name" value="REC"/>
    <property type="match status" value="1"/>
</dbReference>
<dbReference type="InterPro" id="IPR001789">
    <property type="entry name" value="Sig_transdc_resp-reg_receiver"/>
</dbReference>
<evidence type="ECO:0000259" key="6">
    <source>
        <dbReference type="PROSITE" id="PS50043"/>
    </source>
</evidence>
<sequence>MKVAIVIDHPLMSRGMAAVLRQQENIQVVGEAEHREEALSLLADKKPDVVIIDSQFGMKSCFDIIEEARFQALNCKFVILSSTNVITDFEHAKGLGVAGYMSKLVLPEEILHALAMIQRGRTYYDPVLLEEMMAPKIHFNMSNMTETLTPKEMEVLMELGKGHSNRQIANALYITEYTVKKHVSQVLGKLNLTDRTQAALYANAAGLVKYVVN</sequence>
<gene>
    <name evidence="8" type="ORF">H9649_08175</name>
</gene>
<dbReference type="SMART" id="SM00421">
    <property type="entry name" value="HTH_LUXR"/>
    <property type="match status" value="1"/>
</dbReference>
<feature type="domain" description="HTH luxR-type" evidence="6">
    <location>
        <begin position="141"/>
        <end position="206"/>
    </location>
</feature>
<keyword evidence="2" id="KW-0805">Transcription regulation</keyword>
<keyword evidence="4" id="KW-0804">Transcription</keyword>
<dbReference type="EMBL" id="JACSQN010000006">
    <property type="protein sequence ID" value="MBD7984553.1"/>
    <property type="molecule type" value="Genomic_DNA"/>
</dbReference>